<evidence type="ECO:0000313" key="4">
    <source>
        <dbReference type="RefSeq" id="XP_014661697.1"/>
    </source>
</evidence>
<gene>
    <name evidence="4" type="primary">LOC106804852</name>
</gene>
<keyword evidence="2" id="KW-0812">Transmembrane</keyword>
<dbReference type="RefSeq" id="XP_014661697.1">
    <property type="nucleotide sequence ID" value="XM_014806211.1"/>
</dbReference>
<name>A0ABM1DP26_PRICU</name>
<reference evidence="4" key="1">
    <citation type="submission" date="2025-08" db="UniProtKB">
        <authorList>
            <consortium name="RefSeq"/>
        </authorList>
    </citation>
    <scope>IDENTIFICATION</scope>
</reference>
<dbReference type="GeneID" id="106804852"/>
<keyword evidence="2" id="KW-1133">Transmembrane helix</keyword>
<evidence type="ECO:0000313" key="3">
    <source>
        <dbReference type="Proteomes" id="UP000695022"/>
    </source>
</evidence>
<keyword evidence="2" id="KW-0472">Membrane</keyword>
<organism evidence="3 4">
    <name type="scientific">Priapulus caudatus</name>
    <name type="common">Priapulid worm</name>
    <dbReference type="NCBI Taxonomy" id="37621"/>
    <lineage>
        <taxon>Eukaryota</taxon>
        <taxon>Metazoa</taxon>
        <taxon>Ecdysozoa</taxon>
        <taxon>Scalidophora</taxon>
        <taxon>Priapulida</taxon>
        <taxon>Priapulimorpha</taxon>
        <taxon>Priapulimorphida</taxon>
        <taxon>Priapulidae</taxon>
        <taxon>Priapulus</taxon>
    </lineage>
</organism>
<accession>A0ABM1DP26</accession>
<keyword evidence="3" id="KW-1185">Reference proteome</keyword>
<evidence type="ECO:0000256" key="1">
    <source>
        <dbReference type="SAM" id="MobiDB-lite"/>
    </source>
</evidence>
<feature type="transmembrane region" description="Helical" evidence="2">
    <location>
        <begin position="20"/>
        <end position="45"/>
    </location>
</feature>
<dbReference type="Proteomes" id="UP000695022">
    <property type="component" value="Unplaced"/>
</dbReference>
<evidence type="ECO:0000256" key="2">
    <source>
        <dbReference type="SAM" id="Phobius"/>
    </source>
</evidence>
<sequence length="125" mass="14575">MMIHPVPDKPDGSPVTLLKAAVPAGVFLLLFLLFFILGCVCLRALRQERLLERRYHLSYSGANDDVYLITRRRHRREEENEDEATQVEPNSSADEDETRLITHRWSHRTRPLLHEREELSALTEV</sequence>
<protein>
    <submittedName>
        <fullName evidence="4">Uncharacterized protein LOC106804852</fullName>
    </submittedName>
</protein>
<feature type="region of interest" description="Disordered" evidence="1">
    <location>
        <begin position="75"/>
        <end position="100"/>
    </location>
</feature>
<proteinExistence type="predicted"/>